<evidence type="ECO:0000256" key="2">
    <source>
        <dbReference type="ARBA" id="ARBA00023125"/>
    </source>
</evidence>
<dbReference type="Gene3D" id="1.10.10.10">
    <property type="entry name" value="Winged helix-like DNA-binding domain superfamily/Winged helix DNA-binding domain"/>
    <property type="match status" value="1"/>
</dbReference>
<evidence type="ECO:0000313" key="4">
    <source>
        <dbReference type="EMBL" id="ARQ01003.1"/>
    </source>
</evidence>
<organism evidence="4 5">
    <name type="scientific">Pseudorhodoplanes sinuspersici</name>
    <dbReference type="NCBI Taxonomy" id="1235591"/>
    <lineage>
        <taxon>Bacteria</taxon>
        <taxon>Pseudomonadati</taxon>
        <taxon>Pseudomonadota</taxon>
        <taxon>Alphaproteobacteria</taxon>
        <taxon>Hyphomicrobiales</taxon>
        <taxon>Pseudorhodoplanes</taxon>
    </lineage>
</organism>
<dbReference type="OrthoDB" id="6811967at2"/>
<dbReference type="AlphaFoldDB" id="A0A1W6ZUK8"/>
<dbReference type="SUPFAM" id="SSF55781">
    <property type="entry name" value="GAF domain-like"/>
    <property type="match status" value="1"/>
</dbReference>
<dbReference type="FunFam" id="1.10.10.10:FF:000056">
    <property type="entry name" value="IclR family transcriptional regulator"/>
    <property type="match status" value="1"/>
</dbReference>
<keyword evidence="2" id="KW-0238">DNA-binding</keyword>
<accession>A0A1W6ZUK8</accession>
<sequence>MAKAKKFSARSRGKAEDEGGVSNLLAASEKLQGIQSVETGIEVLDALVDGGGPLTLGEVARATGLSLSQARRYLVSLVRCGLAVQDQATGRYDLGSRSLRLGLAALARVEAIDLATSALKELVAKIREGGTLAVWGEEGPTVVGWLRGGIGVTSLGLGTIFPLLSSATGHVFLAYLSSDLTEAKLQRELGSEKMSADVRKRIEAIKCDVRKAGYGWLKGHFIENIRGAAAPIFDSQGELVAVLAIAGADRRDAHGNDPSVTTLVETASQVSRQLCFRPM</sequence>
<dbReference type="GO" id="GO:0003677">
    <property type="term" value="F:DNA binding"/>
    <property type="evidence" value="ECO:0007669"/>
    <property type="project" value="UniProtKB-KW"/>
</dbReference>
<name>A0A1W6ZUK8_9HYPH</name>
<dbReference type="Gene3D" id="3.30.450.40">
    <property type="match status" value="1"/>
</dbReference>
<dbReference type="Pfam" id="PF01614">
    <property type="entry name" value="IclR_C"/>
    <property type="match status" value="1"/>
</dbReference>
<dbReference type="InterPro" id="IPR029016">
    <property type="entry name" value="GAF-like_dom_sf"/>
</dbReference>
<evidence type="ECO:0000256" key="3">
    <source>
        <dbReference type="ARBA" id="ARBA00023163"/>
    </source>
</evidence>
<dbReference type="InterPro" id="IPR036390">
    <property type="entry name" value="WH_DNA-bd_sf"/>
</dbReference>
<dbReference type="InterPro" id="IPR050707">
    <property type="entry name" value="HTH_MetabolicPath_Reg"/>
</dbReference>
<dbReference type="Proteomes" id="UP000194137">
    <property type="component" value="Chromosome"/>
</dbReference>
<reference evidence="4 5" key="1">
    <citation type="submission" date="2017-05" db="EMBL/GenBank/DDBJ databases">
        <title>Full genome sequence of Pseudorhodoplanes sinuspersici.</title>
        <authorList>
            <person name="Dastgheib S.M.M."/>
            <person name="Shavandi M."/>
            <person name="Tirandaz H."/>
        </authorList>
    </citation>
    <scope>NUCLEOTIDE SEQUENCE [LARGE SCALE GENOMIC DNA]</scope>
    <source>
        <strain evidence="4 5">RIPI110</strain>
    </source>
</reference>
<dbReference type="EMBL" id="CP021112">
    <property type="protein sequence ID" value="ARQ01003.1"/>
    <property type="molecule type" value="Genomic_DNA"/>
</dbReference>
<gene>
    <name evidence="4" type="ORF">CAK95_19305</name>
</gene>
<dbReference type="SMART" id="SM00346">
    <property type="entry name" value="HTH_ICLR"/>
    <property type="match status" value="1"/>
</dbReference>
<dbReference type="PANTHER" id="PTHR30136">
    <property type="entry name" value="HELIX-TURN-HELIX TRANSCRIPTIONAL REGULATOR, ICLR FAMILY"/>
    <property type="match status" value="1"/>
</dbReference>
<proteinExistence type="predicted"/>
<dbReference type="Pfam" id="PF09339">
    <property type="entry name" value="HTH_IclR"/>
    <property type="match status" value="1"/>
</dbReference>
<evidence type="ECO:0000313" key="5">
    <source>
        <dbReference type="Proteomes" id="UP000194137"/>
    </source>
</evidence>
<dbReference type="InterPro" id="IPR014757">
    <property type="entry name" value="Tscrpt_reg_IclR_C"/>
</dbReference>
<dbReference type="InterPro" id="IPR005471">
    <property type="entry name" value="Tscrpt_reg_IclR_N"/>
</dbReference>
<dbReference type="STRING" id="1235591.CAK95_19305"/>
<dbReference type="KEGG" id="psin:CAK95_19305"/>
<dbReference type="PROSITE" id="PS51077">
    <property type="entry name" value="HTH_ICLR"/>
    <property type="match status" value="1"/>
</dbReference>
<keyword evidence="3" id="KW-0804">Transcription</keyword>
<keyword evidence="1" id="KW-0805">Transcription regulation</keyword>
<dbReference type="RefSeq" id="WP_086089397.1">
    <property type="nucleotide sequence ID" value="NZ_CP021112.1"/>
</dbReference>
<dbReference type="PROSITE" id="PS51078">
    <property type="entry name" value="ICLR_ED"/>
    <property type="match status" value="1"/>
</dbReference>
<protein>
    <submittedName>
        <fullName evidence="4">Uncharacterized protein</fullName>
    </submittedName>
</protein>
<evidence type="ECO:0000256" key="1">
    <source>
        <dbReference type="ARBA" id="ARBA00023015"/>
    </source>
</evidence>
<dbReference type="SUPFAM" id="SSF46785">
    <property type="entry name" value="Winged helix' DNA-binding domain"/>
    <property type="match status" value="1"/>
</dbReference>
<dbReference type="GO" id="GO:0003700">
    <property type="term" value="F:DNA-binding transcription factor activity"/>
    <property type="evidence" value="ECO:0007669"/>
    <property type="project" value="TreeGrafter"/>
</dbReference>
<keyword evidence="5" id="KW-1185">Reference proteome</keyword>
<dbReference type="GO" id="GO:0045892">
    <property type="term" value="P:negative regulation of DNA-templated transcription"/>
    <property type="evidence" value="ECO:0007669"/>
    <property type="project" value="TreeGrafter"/>
</dbReference>
<dbReference type="InterPro" id="IPR036388">
    <property type="entry name" value="WH-like_DNA-bd_sf"/>
</dbReference>
<dbReference type="PANTHER" id="PTHR30136:SF8">
    <property type="entry name" value="TRANSCRIPTIONAL REGULATORY PROTEIN"/>
    <property type="match status" value="1"/>
</dbReference>